<dbReference type="OrthoDB" id="5290748at2"/>
<keyword evidence="12" id="KW-1185">Reference proteome</keyword>
<dbReference type="PANTHER" id="PTHR33693:SF9">
    <property type="entry name" value="TYPE-4 URACIL-DNA GLYCOSYLASE"/>
    <property type="match status" value="1"/>
</dbReference>
<evidence type="ECO:0000256" key="3">
    <source>
        <dbReference type="ARBA" id="ARBA00022485"/>
    </source>
</evidence>
<dbReference type="InterPro" id="IPR051536">
    <property type="entry name" value="UDG_Type-4/5"/>
</dbReference>
<evidence type="ECO:0000259" key="10">
    <source>
        <dbReference type="SMART" id="SM00986"/>
    </source>
</evidence>
<dbReference type="AlphaFoldDB" id="A0A1I1SYA1"/>
<evidence type="ECO:0000256" key="6">
    <source>
        <dbReference type="ARBA" id="ARBA00022801"/>
    </source>
</evidence>
<reference evidence="11 12" key="1">
    <citation type="submission" date="2016-10" db="EMBL/GenBank/DDBJ databases">
        <authorList>
            <person name="de Groot N.N."/>
        </authorList>
    </citation>
    <scope>NUCLEOTIDE SEQUENCE [LARGE SCALE GENOMIC DNA]</scope>
    <source>
        <strain evidence="11 12">DSM 11443</strain>
    </source>
</reference>
<name>A0A1I1SYA1_9RHOB</name>
<dbReference type="Pfam" id="PF13566">
    <property type="entry name" value="DUF4130"/>
    <property type="match status" value="1"/>
</dbReference>
<dbReference type="NCBIfam" id="TIGR03914">
    <property type="entry name" value="UDG_fam_dom"/>
    <property type="match status" value="1"/>
</dbReference>
<dbReference type="InterPro" id="IPR005122">
    <property type="entry name" value="Uracil-DNA_glycosylase-like"/>
</dbReference>
<dbReference type="NCBIfam" id="TIGR03915">
    <property type="entry name" value="SAM_7_link_chp"/>
    <property type="match status" value="1"/>
</dbReference>
<dbReference type="Gene3D" id="3.40.470.10">
    <property type="entry name" value="Uracil-DNA glycosylase-like domain"/>
    <property type="match status" value="1"/>
</dbReference>
<dbReference type="EMBL" id="FOMW01000001">
    <property type="protein sequence ID" value="SFD49748.1"/>
    <property type="molecule type" value="Genomic_DNA"/>
</dbReference>
<dbReference type="PANTHER" id="PTHR33693">
    <property type="entry name" value="TYPE-5 URACIL-DNA GLYCOSYLASE"/>
    <property type="match status" value="1"/>
</dbReference>
<protein>
    <recommendedName>
        <fullName evidence="2">Type-4 uracil-DNA glycosylase</fullName>
    </recommendedName>
</protein>
<dbReference type="SMART" id="SM00987">
    <property type="entry name" value="UreE_C"/>
    <property type="match status" value="1"/>
</dbReference>
<keyword evidence="5" id="KW-0227">DNA damage</keyword>
<dbReference type="GO" id="GO:0051539">
    <property type="term" value="F:4 iron, 4 sulfur cluster binding"/>
    <property type="evidence" value="ECO:0007669"/>
    <property type="project" value="UniProtKB-KW"/>
</dbReference>
<dbReference type="CDD" id="cd10030">
    <property type="entry name" value="UDG-F4_TTUDGA_SPO1dp_like"/>
    <property type="match status" value="1"/>
</dbReference>
<evidence type="ECO:0000256" key="1">
    <source>
        <dbReference type="ARBA" id="ARBA00006521"/>
    </source>
</evidence>
<keyword evidence="9" id="KW-0234">DNA repair</keyword>
<dbReference type="InterPro" id="IPR025404">
    <property type="entry name" value="DUF4130"/>
</dbReference>
<accession>A0A1I1SYA1</accession>
<comment type="similarity">
    <text evidence="1">Belongs to the uracil-DNA glycosylase (UDG) superfamily. Type 4 (UDGa) family.</text>
</comment>
<keyword evidence="4" id="KW-0479">Metal-binding</keyword>
<dbReference type="STRING" id="74348.SAMN04488523_101153"/>
<evidence type="ECO:0000256" key="4">
    <source>
        <dbReference type="ARBA" id="ARBA00022723"/>
    </source>
</evidence>
<proteinExistence type="inferred from homology"/>
<evidence type="ECO:0000313" key="12">
    <source>
        <dbReference type="Proteomes" id="UP000198977"/>
    </source>
</evidence>
<dbReference type="RefSeq" id="WP_093921915.1">
    <property type="nucleotide sequence ID" value="NZ_FOMW01000001.1"/>
</dbReference>
<evidence type="ECO:0000256" key="2">
    <source>
        <dbReference type="ARBA" id="ARBA00019403"/>
    </source>
</evidence>
<sequence>MTYAVPLPRLGTFDAWRDAARRLASHGVNGSQIEWRMAGDAPSLFDEAAALPPPTEFPLNVPRDFPALARQVCASRTAGAFSLLYDLLIRVADRPKLLTNRADPSVQRAEEIAKNIRRDMHKMKAFLRFREVGSAGSERRRFVSWFEPDHRIEENIAGFFTRRFADMDWAIITPEVTTRFENGTLSQIAQHSERPDLSDETEELWRTYYANIFNPARLKIKAMQAEMPKKYWKNLPEADLIPGLIAQAEARTLAMAAAAPSIAPVGAARITQRLHDTQVETAPVRDALQSCTRCPLAATATQAVAGEGPALAALMIVGEQPGDFEDLAGRPFVGPAGQAFDALAIEAGLDRSAAYVTNAVKHFKFQPRGKRRIHQSPNASEVQHCRWWLTREIAEVQPALMLALGATAALALTGDGSKITARRGTVERGLDGRPVLITYHPAFLLRQQGDAERTKQTALMRADLALAAEMLAQIESI</sequence>
<gene>
    <name evidence="11" type="ORF">SAMN04488523_101153</name>
</gene>
<dbReference type="GO" id="GO:0046872">
    <property type="term" value="F:metal ion binding"/>
    <property type="evidence" value="ECO:0007669"/>
    <property type="project" value="UniProtKB-KW"/>
</dbReference>
<organism evidence="11 12">
    <name type="scientific">Sulfitobacter brevis</name>
    <dbReference type="NCBI Taxonomy" id="74348"/>
    <lineage>
        <taxon>Bacteria</taxon>
        <taxon>Pseudomonadati</taxon>
        <taxon>Pseudomonadota</taxon>
        <taxon>Alphaproteobacteria</taxon>
        <taxon>Rhodobacterales</taxon>
        <taxon>Roseobacteraceae</taxon>
        <taxon>Sulfitobacter</taxon>
    </lineage>
</organism>
<keyword evidence="8" id="KW-0411">Iron-sulfur</keyword>
<evidence type="ECO:0000256" key="7">
    <source>
        <dbReference type="ARBA" id="ARBA00023004"/>
    </source>
</evidence>
<dbReference type="Proteomes" id="UP000198977">
    <property type="component" value="Unassembled WGS sequence"/>
</dbReference>
<dbReference type="SUPFAM" id="SSF52141">
    <property type="entry name" value="Uracil-DNA glycosylase-like"/>
    <property type="match status" value="1"/>
</dbReference>
<keyword evidence="3" id="KW-0004">4Fe-4S</keyword>
<dbReference type="InterPro" id="IPR023875">
    <property type="entry name" value="DNA_repair_put"/>
</dbReference>
<dbReference type="GO" id="GO:0097506">
    <property type="term" value="F:deaminated base DNA N-glycosylase activity"/>
    <property type="evidence" value="ECO:0007669"/>
    <property type="project" value="UniProtKB-ARBA"/>
</dbReference>
<dbReference type="InterPro" id="IPR036895">
    <property type="entry name" value="Uracil-DNA_glycosylase-like_sf"/>
</dbReference>
<keyword evidence="6" id="KW-0378">Hydrolase</keyword>
<evidence type="ECO:0000256" key="5">
    <source>
        <dbReference type="ARBA" id="ARBA00022763"/>
    </source>
</evidence>
<evidence type="ECO:0000256" key="9">
    <source>
        <dbReference type="ARBA" id="ARBA00023204"/>
    </source>
</evidence>
<evidence type="ECO:0000256" key="8">
    <source>
        <dbReference type="ARBA" id="ARBA00023014"/>
    </source>
</evidence>
<keyword evidence="7" id="KW-0408">Iron</keyword>
<feature type="domain" description="Uracil-DNA glycosylase-like" evidence="10">
    <location>
        <begin position="305"/>
        <end position="465"/>
    </location>
</feature>
<dbReference type="SMART" id="SM00986">
    <property type="entry name" value="UDG"/>
    <property type="match status" value="1"/>
</dbReference>
<dbReference type="InterPro" id="IPR005273">
    <property type="entry name" value="Ura-DNA_glyco_family4"/>
</dbReference>
<dbReference type="Pfam" id="PF03167">
    <property type="entry name" value="UDG"/>
    <property type="match status" value="1"/>
</dbReference>
<evidence type="ECO:0000313" key="11">
    <source>
        <dbReference type="EMBL" id="SFD49748.1"/>
    </source>
</evidence>
<dbReference type="GO" id="GO:0006281">
    <property type="term" value="P:DNA repair"/>
    <property type="evidence" value="ECO:0007669"/>
    <property type="project" value="UniProtKB-KW"/>
</dbReference>